<dbReference type="GO" id="GO:0006357">
    <property type="term" value="P:regulation of transcription by RNA polymerase II"/>
    <property type="evidence" value="ECO:0007669"/>
    <property type="project" value="TreeGrafter"/>
</dbReference>
<dbReference type="InterPro" id="IPR019787">
    <property type="entry name" value="Znf_PHD-finger"/>
</dbReference>
<reference evidence="7" key="1">
    <citation type="submission" date="2022-07" db="EMBL/GenBank/DDBJ databases">
        <title>Phylogenomic reconstructions and comparative analyses of Kickxellomycotina fungi.</title>
        <authorList>
            <person name="Reynolds N.K."/>
            <person name="Stajich J.E."/>
            <person name="Barry K."/>
            <person name="Grigoriev I.V."/>
            <person name="Crous P."/>
            <person name="Smith M.E."/>
        </authorList>
    </citation>
    <scope>NUCLEOTIDE SEQUENCE</scope>
    <source>
        <strain evidence="7">RSA 1196</strain>
    </source>
</reference>
<dbReference type="SMART" id="SM00249">
    <property type="entry name" value="PHD"/>
    <property type="match status" value="2"/>
</dbReference>
<dbReference type="CDD" id="cd15534">
    <property type="entry name" value="PHD2_PHF12_Rco1"/>
    <property type="match status" value="1"/>
</dbReference>
<gene>
    <name evidence="7" type="ORF">IWQ62_002195</name>
</gene>
<keyword evidence="2 4" id="KW-0863">Zinc-finger</keyword>
<dbReference type="InterPro" id="IPR019786">
    <property type="entry name" value="Zinc_finger_PHD-type_CS"/>
</dbReference>
<dbReference type="InterPro" id="IPR052819">
    <property type="entry name" value="Chromatin_regulatory_protein"/>
</dbReference>
<comment type="caution">
    <text evidence="7">The sequence shown here is derived from an EMBL/GenBank/DDBJ whole genome shotgun (WGS) entry which is preliminary data.</text>
</comment>
<feature type="region of interest" description="Disordered" evidence="5">
    <location>
        <begin position="434"/>
        <end position="469"/>
    </location>
</feature>
<feature type="region of interest" description="Disordered" evidence="5">
    <location>
        <begin position="488"/>
        <end position="523"/>
    </location>
</feature>
<evidence type="ECO:0000256" key="4">
    <source>
        <dbReference type="PROSITE-ProRule" id="PRU00146"/>
    </source>
</evidence>
<organism evidence="7 8">
    <name type="scientific">Dispira parvispora</name>
    <dbReference type="NCBI Taxonomy" id="1520584"/>
    <lineage>
        <taxon>Eukaryota</taxon>
        <taxon>Fungi</taxon>
        <taxon>Fungi incertae sedis</taxon>
        <taxon>Zoopagomycota</taxon>
        <taxon>Kickxellomycotina</taxon>
        <taxon>Dimargaritomycetes</taxon>
        <taxon>Dimargaritales</taxon>
        <taxon>Dimargaritaceae</taxon>
        <taxon>Dispira</taxon>
    </lineage>
</organism>
<dbReference type="InterPro" id="IPR001965">
    <property type="entry name" value="Znf_PHD"/>
</dbReference>
<dbReference type="InterPro" id="IPR011011">
    <property type="entry name" value="Znf_FYVE_PHD"/>
</dbReference>
<feature type="compositionally biased region" description="Low complexity" evidence="5">
    <location>
        <begin position="190"/>
        <end position="203"/>
    </location>
</feature>
<protein>
    <recommendedName>
        <fullName evidence="6">PHD-type domain-containing protein</fullName>
    </recommendedName>
</protein>
<feature type="region of interest" description="Disordered" evidence="5">
    <location>
        <begin position="40"/>
        <end position="68"/>
    </location>
</feature>
<feature type="compositionally biased region" description="Polar residues" evidence="5">
    <location>
        <begin position="434"/>
        <end position="467"/>
    </location>
</feature>
<evidence type="ECO:0000256" key="2">
    <source>
        <dbReference type="ARBA" id="ARBA00022771"/>
    </source>
</evidence>
<proteinExistence type="predicted"/>
<evidence type="ECO:0000313" key="7">
    <source>
        <dbReference type="EMBL" id="KAJ1966876.1"/>
    </source>
</evidence>
<dbReference type="InterPro" id="IPR013083">
    <property type="entry name" value="Znf_RING/FYVE/PHD"/>
</dbReference>
<dbReference type="PROSITE" id="PS50016">
    <property type="entry name" value="ZF_PHD_2"/>
    <property type="match status" value="1"/>
</dbReference>
<dbReference type="SUPFAM" id="SSF57903">
    <property type="entry name" value="FYVE/PHD zinc finger"/>
    <property type="match status" value="2"/>
</dbReference>
<keyword evidence="1" id="KW-0479">Metal-binding</keyword>
<dbReference type="Gene3D" id="3.30.40.10">
    <property type="entry name" value="Zinc/RING finger domain, C3HC4 (zinc finger)"/>
    <property type="match status" value="1"/>
</dbReference>
<dbReference type="EMBL" id="JANBPY010000434">
    <property type="protein sequence ID" value="KAJ1966876.1"/>
    <property type="molecule type" value="Genomic_DNA"/>
</dbReference>
<keyword evidence="8" id="KW-1185">Reference proteome</keyword>
<evidence type="ECO:0000256" key="1">
    <source>
        <dbReference type="ARBA" id="ARBA00022723"/>
    </source>
</evidence>
<dbReference type="PANTHER" id="PTHR47636:SF1">
    <property type="entry name" value="TRANSCRIPTIONAL REGULATORY PROTEIN RCO1"/>
    <property type="match status" value="1"/>
</dbReference>
<feature type="domain" description="PHD-type" evidence="6">
    <location>
        <begin position="76"/>
        <end position="126"/>
    </location>
</feature>
<sequence>MVNGPVADSPTPTLEYILERCSGEDDDSWSNYIQQKYDPVRRTASPKSELGHSPLSALGTKTPTGKITRSSTKPLVELCETCQGDGRIVCCDACPRVFHFLCLNPPLSEAELSRQDKWYCAKCQATRQSERPTRTPKKRKAHGMFDSLISNMNQMCPKVFSLPRAIFEDFEGVSANAEGEYTCSTGKKASSTSRSNTTTSNGTQMSPIAGDKNQMPIHQCHHCHRGDHRLPLLACDYCPLWWHLECLDPPLTIPPSSHRKWMCPNHADHVTPSFRRWKKTKQINLTDPRLVRNAGQIVVDNDDDGEELRLMERLQADSGPELFPMDPLRSSAKPFHSLRAVMATSRHNLEFRVPATHIKGTFCAAARARRRSAKRLRHTESRQLLSDKPFINGTGPLMDTGPVGLPLSQEQLEWLQNVTSFQKQVAHYMLDQPSDTRPIQDESTNLNTVAASPKDTSLTGSSSTEGVSSAHGIRALVRAALGSVDTWLSDPPVSTTNLTKSIPSTPRDTPLSKTTSPSQSPSLANISACISSVPSTTLDDPYPTLPTPSSISQPYLLYYDHLKKEYNEGQSRVDSKAPRCRSEPPSLITHQPTSCDKPVDLAHSPRPVSDDPPLSLSASASPGPAVSSTLLPSSPASKSGCPHTCADCQRLLPETFADVSTLLKTVAPVARHSDVGGDYPSARLVDDPWLVQSLRALQQLMRIKGENALVNFLLSDSNVDQR</sequence>
<feature type="region of interest" description="Disordered" evidence="5">
    <location>
        <begin position="569"/>
        <end position="633"/>
    </location>
</feature>
<dbReference type="PANTHER" id="PTHR47636">
    <property type="entry name" value="TRANSCRIPTIONAL REGULATORY PROTEIN RCO1"/>
    <property type="match status" value="1"/>
</dbReference>
<keyword evidence="3" id="KW-0862">Zinc</keyword>
<feature type="region of interest" description="Disordered" evidence="5">
    <location>
        <begin position="183"/>
        <end position="208"/>
    </location>
</feature>
<feature type="compositionally biased region" description="Polar residues" evidence="5">
    <location>
        <begin position="59"/>
        <end position="68"/>
    </location>
</feature>
<dbReference type="PROSITE" id="PS01359">
    <property type="entry name" value="ZF_PHD_1"/>
    <property type="match status" value="1"/>
</dbReference>
<feature type="compositionally biased region" description="Polar residues" evidence="5">
    <location>
        <begin position="492"/>
        <end position="523"/>
    </location>
</feature>
<evidence type="ECO:0000256" key="5">
    <source>
        <dbReference type="SAM" id="MobiDB-lite"/>
    </source>
</evidence>
<dbReference type="OrthoDB" id="5876363at2759"/>
<evidence type="ECO:0000256" key="3">
    <source>
        <dbReference type="ARBA" id="ARBA00022833"/>
    </source>
</evidence>
<dbReference type="GO" id="GO:0008270">
    <property type="term" value="F:zinc ion binding"/>
    <property type="evidence" value="ECO:0007669"/>
    <property type="project" value="UniProtKB-KW"/>
</dbReference>
<accession>A0A9W8AQU2</accession>
<feature type="compositionally biased region" description="Basic and acidic residues" evidence="5">
    <location>
        <begin position="569"/>
        <end position="582"/>
    </location>
</feature>
<evidence type="ECO:0000313" key="8">
    <source>
        <dbReference type="Proteomes" id="UP001150925"/>
    </source>
</evidence>
<name>A0A9W8AQU2_9FUNG</name>
<dbReference type="Proteomes" id="UP001150925">
    <property type="component" value="Unassembled WGS sequence"/>
</dbReference>
<dbReference type="Gene3D" id="2.30.30.1150">
    <property type="match status" value="1"/>
</dbReference>
<feature type="compositionally biased region" description="Low complexity" evidence="5">
    <location>
        <begin position="604"/>
        <end position="628"/>
    </location>
</feature>
<dbReference type="AlphaFoldDB" id="A0A9W8AQU2"/>
<dbReference type="GO" id="GO:0032221">
    <property type="term" value="C:Rpd3S complex"/>
    <property type="evidence" value="ECO:0007669"/>
    <property type="project" value="TreeGrafter"/>
</dbReference>
<dbReference type="Pfam" id="PF00628">
    <property type="entry name" value="PHD"/>
    <property type="match status" value="2"/>
</dbReference>
<evidence type="ECO:0000259" key="6">
    <source>
        <dbReference type="PROSITE" id="PS50016"/>
    </source>
</evidence>